<accession>A0A818W6I9</accession>
<comment type="caution">
    <text evidence="1">The sequence shown here is derived from an EMBL/GenBank/DDBJ whole genome shotgun (WGS) entry which is preliminary data.</text>
</comment>
<proteinExistence type="predicted"/>
<reference evidence="1" key="1">
    <citation type="submission" date="2021-02" db="EMBL/GenBank/DDBJ databases">
        <authorList>
            <person name="Nowell W R."/>
        </authorList>
    </citation>
    <scope>NUCLEOTIDE SEQUENCE</scope>
</reference>
<dbReference type="Proteomes" id="UP000663823">
    <property type="component" value="Unassembled WGS sequence"/>
</dbReference>
<protein>
    <submittedName>
        <fullName evidence="1">Uncharacterized protein</fullName>
    </submittedName>
</protein>
<gene>
    <name evidence="1" type="ORF">OTI717_LOCUS13815</name>
</gene>
<dbReference type="EMBL" id="CAJOAX010001500">
    <property type="protein sequence ID" value="CAF3720875.1"/>
    <property type="molecule type" value="Genomic_DNA"/>
</dbReference>
<name>A0A818W6I9_9BILA</name>
<evidence type="ECO:0000313" key="2">
    <source>
        <dbReference type="Proteomes" id="UP000663823"/>
    </source>
</evidence>
<sequence>MIDEAVSINLRSPPGRPRIARTKSAINKAKKKLQQKKGIKSQIWDLTRYGESGHEFYLKNLNICCTRLKFMEKNVIWVTTSPVDDKKTSIFT</sequence>
<dbReference type="AlphaFoldDB" id="A0A818W6I9"/>
<evidence type="ECO:0000313" key="1">
    <source>
        <dbReference type="EMBL" id="CAF3720875.1"/>
    </source>
</evidence>
<organism evidence="1 2">
    <name type="scientific">Rotaria sordida</name>
    <dbReference type="NCBI Taxonomy" id="392033"/>
    <lineage>
        <taxon>Eukaryota</taxon>
        <taxon>Metazoa</taxon>
        <taxon>Spiralia</taxon>
        <taxon>Gnathifera</taxon>
        <taxon>Rotifera</taxon>
        <taxon>Eurotatoria</taxon>
        <taxon>Bdelloidea</taxon>
        <taxon>Philodinida</taxon>
        <taxon>Philodinidae</taxon>
        <taxon>Rotaria</taxon>
    </lineage>
</organism>